<protein>
    <submittedName>
        <fullName evidence="1">Uncharacterized protein</fullName>
    </submittedName>
</protein>
<reference evidence="1" key="1">
    <citation type="submission" date="2014-11" db="EMBL/GenBank/DDBJ databases">
        <authorList>
            <person name="Amaro Gonzalez C."/>
        </authorList>
    </citation>
    <scope>NUCLEOTIDE SEQUENCE</scope>
</reference>
<name>A0A0E9RCL0_ANGAN</name>
<evidence type="ECO:0000313" key="1">
    <source>
        <dbReference type="EMBL" id="JAH26537.1"/>
    </source>
</evidence>
<sequence length="29" mass="3743">MHFKVAYKLYQIIIVEWQNQYKLRFQLEI</sequence>
<reference evidence="1" key="2">
    <citation type="journal article" date="2015" name="Fish Shellfish Immunol.">
        <title>Early steps in the European eel (Anguilla anguilla)-Vibrio vulnificus interaction in the gills: Role of the RtxA13 toxin.</title>
        <authorList>
            <person name="Callol A."/>
            <person name="Pajuelo D."/>
            <person name="Ebbesson L."/>
            <person name="Teles M."/>
            <person name="MacKenzie S."/>
            <person name="Amaro C."/>
        </authorList>
    </citation>
    <scope>NUCLEOTIDE SEQUENCE</scope>
</reference>
<dbReference type="AlphaFoldDB" id="A0A0E9RCL0"/>
<dbReference type="EMBL" id="GBXM01082040">
    <property type="protein sequence ID" value="JAH26537.1"/>
    <property type="molecule type" value="Transcribed_RNA"/>
</dbReference>
<organism evidence="1">
    <name type="scientific">Anguilla anguilla</name>
    <name type="common">European freshwater eel</name>
    <name type="synonym">Muraena anguilla</name>
    <dbReference type="NCBI Taxonomy" id="7936"/>
    <lineage>
        <taxon>Eukaryota</taxon>
        <taxon>Metazoa</taxon>
        <taxon>Chordata</taxon>
        <taxon>Craniata</taxon>
        <taxon>Vertebrata</taxon>
        <taxon>Euteleostomi</taxon>
        <taxon>Actinopterygii</taxon>
        <taxon>Neopterygii</taxon>
        <taxon>Teleostei</taxon>
        <taxon>Anguilliformes</taxon>
        <taxon>Anguillidae</taxon>
        <taxon>Anguilla</taxon>
    </lineage>
</organism>
<accession>A0A0E9RCL0</accession>
<proteinExistence type="predicted"/>